<dbReference type="PANTHER" id="PTHR21310:SF15">
    <property type="entry name" value="AMINOGLYCOSIDE PHOSPHOTRANSFERASE DOMAIN-CONTAINING PROTEIN"/>
    <property type="match status" value="1"/>
</dbReference>
<accession>A0ABQ8W7F4</accession>
<evidence type="ECO:0000313" key="2">
    <source>
        <dbReference type="EMBL" id="KAJ5259885.1"/>
    </source>
</evidence>
<dbReference type="InterPro" id="IPR011009">
    <property type="entry name" value="Kinase-like_dom_sf"/>
</dbReference>
<reference evidence="2 3" key="1">
    <citation type="journal article" date="2023" name="IMA Fungus">
        <title>Comparative genomic study of the Penicillium genus elucidates a diverse pangenome and 15 lateral gene transfer events.</title>
        <authorList>
            <person name="Petersen C."/>
            <person name="Sorensen T."/>
            <person name="Nielsen M.R."/>
            <person name="Sondergaard T.E."/>
            <person name="Sorensen J.L."/>
            <person name="Fitzpatrick D.A."/>
            <person name="Frisvad J.C."/>
            <person name="Nielsen K.L."/>
        </authorList>
    </citation>
    <scope>NUCLEOTIDE SEQUENCE [LARGE SCALE GENOMIC DNA]</scope>
    <source>
        <strain evidence="2 3">IBT 3361</strain>
    </source>
</reference>
<dbReference type="SUPFAM" id="SSF56112">
    <property type="entry name" value="Protein kinase-like (PK-like)"/>
    <property type="match status" value="1"/>
</dbReference>
<sequence length="509" mass="57952">MVHKVQKENIFAYAKFNIAALLSLAYSIRGKECSCDETKRPDSGSLNWVVFISFDDGVQWVFRSPRRSFGLQKTTASEVLVSEVATMKYLREMGTVPVPEVFSYCATDRNDIEVPYILMSKASGVPLSTYQWEDDVASPPGLHDIPQAILSTTQKRKILRQLGGIHAALSNIRISEIGSLSMDNNSSYTPGKCLFPSLIWQGREEFDDTEITRGPFSESKAFYMACINAFLAHSAELSMEHHLFHAPVPIVQEYDSFEEYRLATDRWNDYATVGSKIESRKNRLDYTSVGISLKETVAFMSDKDNHISCEGFPLYHPDISTQNVFVDDDLNITCIIDWAFASSVPPAMLLLCPGLPHPRDALHASLIEAFVDGFIAGEGFGGQAVLDFSHNDFFWAFFRLVNLDSLQDFHYHSQLIHAFVGDEVYPCLCHVKGRKDFLEAAEYVLKDEDDQERSRRNEEQYFSCVGPQRHALSRHLTMIEQLNDQFVADKRLWRWIALYLDERDVYMLS</sequence>
<evidence type="ECO:0000259" key="1">
    <source>
        <dbReference type="Pfam" id="PF01636"/>
    </source>
</evidence>
<evidence type="ECO:0000313" key="3">
    <source>
        <dbReference type="Proteomes" id="UP001220256"/>
    </source>
</evidence>
<comment type="caution">
    <text evidence="2">The sequence shown here is derived from an EMBL/GenBank/DDBJ whole genome shotgun (WGS) entry which is preliminary data.</text>
</comment>
<dbReference type="InterPro" id="IPR051678">
    <property type="entry name" value="AGP_Transferase"/>
</dbReference>
<keyword evidence="3" id="KW-1185">Reference proteome</keyword>
<dbReference type="EMBL" id="JAPVEB010000008">
    <property type="protein sequence ID" value="KAJ5259885.1"/>
    <property type="molecule type" value="Genomic_DNA"/>
</dbReference>
<dbReference type="InterPro" id="IPR002575">
    <property type="entry name" value="Aminoglycoside_PTrfase"/>
</dbReference>
<proteinExistence type="predicted"/>
<dbReference type="PANTHER" id="PTHR21310">
    <property type="entry name" value="AMINOGLYCOSIDE PHOSPHOTRANSFERASE-RELATED-RELATED"/>
    <property type="match status" value="1"/>
</dbReference>
<dbReference type="Gene3D" id="3.30.200.20">
    <property type="entry name" value="Phosphorylase Kinase, domain 1"/>
    <property type="match status" value="1"/>
</dbReference>
<gene>
    <name evidence="2" type="ORF">N7505_009266</name>
</gene>
<protein>
    <recommendedName>
        <fullName evidence="1">Aminoglycoside phosphotransferase domain-containing protein</fullName>
    </recommendedName>
</protein>
<organism evidence="2 3">
    <name type="scientific">Penicillium chrysogenum</name>
    <name type="common">Penicillium notatum</name>
    <dbReference type="NCBI Taxonomy" id="5076"/>
    <lineage>
        <taxon>Eukaryota</taxon>
        <taxon>Fungi</taxon>
        <taxon>Dikarya</taxon>
        <taxon>Ascomycota</taxon>
        <taxon>Pezizomycotina</taxon>
        <taxon>Eurotiomycetes</taxon>
        <taxon>Eurotiomycetidae</taxon>
        <taxon>Eurotiales</taxon>
        <taxon>Aspergillaceae</taxon>
        <taxon>Penicillium</taxon>
        <taxon>Penicillium chrysogenum species complex</taxon>
    </lineage>
</organism>
<feature type="domain" description="Aminoglycoside phosphotransferase" evidence="1">
    <location>
        <begin position="39"/>
        <end position="137"/>
    </location>
</feature>
<dbReference type="Proteomes" id="UP001220256">
    <property type="component" value="Unassembled WGS sequence"/>
</dbReference>
<dbReference type="Pfam" id="PF01636">
    <property type="entry name" value="APH"/>
    <property type="match status" value="1"/>
</dbReference>
<name>A0ABQ8W7F4_PENCH</name>